<keyword evidence="3" id="KW-1185">Reference proteome</keyword>
<dbReference type="CDD" id="cd03788">
    <property type="entry name" value="GT20_TPS"/>
    <property type="match status" value="1"/>
</dbReference>
<gene>
    <name evidence="2" type="primary">ggpS</name>
    <name evidence="2" type="ORF">EOI86_00060</name>
</gene>
<evidence type="ECO:0000313" key="3">
    <source>
        <dbReference type="Proteomes" id="UP000287447"/>
    </source>
</evidence>
<protein>
    <submittedName>
        <fullName evidence="2">Glucosylglycerol-phosphate synthase</fullName>
        <ecNumber evidence="2">2.4.1.213</ecNumber>
    </submittedName>
</protein>
<dbReference type="AlphaFoldDB" id="A0A3S2Z9X0"/>
<dbReference type="InterPro" id="IPR012764">
    <property type="entry name" value="Gluc_glyc_Psyn"/>
</dbReference>
<dbReference type="GO" id="GO:0005992">
    <property type="term" value="P:trehalose biosynthetic process"/>
    <property type="evidence" value="ECO:0007669"/>
    <property type="project" value="InterPro"/>
</dbReference>
<sequence length="506" mass="57338">MSEKKSDLVIVYHRQPYEEVVEDGVLVRRENKSPNGIVPTLKSFFGHVDQGSWIAWKEASDPSQPDFERVVEISDAYGDYRVARLALSPEQVRSFYHVTSKEALWPVLHAFRERYNYDPVDWPTFREVNYAFAQAAAQEASDDATIWVHDYNLWLVPEYLRQMKPNAKIGFYHHTPFPGPDIFNVLPWRREIVSSLLKCDVVGFHIARYAQNFAAVCESLVEIDAVERAHVDNVDDELRGALSELKTPVALTYEGRRVRVVATPVGIDVGFVEDRAEQAETSELENRIEEELGGKRLLLSVSRTDYTKGGVELLNAYERLLERRPELHGKVRLLLVSVAASNGMAVYEQVQQELEGLAGRINARHAQFDWQPVHLMSTPIPFHELAAFYRQADVCWITPLADGLNLVAKEFVASRTDGGGALVLSEFAGVSVELPHAVLCNPFSTRSMDHAIDQALDMPEEERRQRMKEMRSVVSNHTIGDWADDLRTAIAQPKLHSLSFDDKKIA</sequence>
<dbReference type="PANTHER" id="PTHR10788">
    <property type="entry name" value="TREHALOSE-6-PHOSPHATE SYNTHASE"/>
    <property type="match status" value="1"/>
</dbReference>
<dbReference type="InterPro" id="IPR001830">
    <property type="entry name" value="Glyco_trans_20"/>
</dbReference>
<dbReference type="PANTHER" id="PTHR10788:SF106">
    <property type="entry name" value="BCDNA.GH08860"/>
    <property type="match status" value="1"/>
</dbReference>
<organism evidence="2 3">
    <name type="scientific">Hwanghaeella grinnelliae</name>
    <dbReference type="NCBI Taxonomy" id="2500179"/>
    <lineage>
        <taxon>Bacteria</taxon>
        <taxon>Pseudomonadati</taxon>
        <taxon>Pseudomonadota</taxon>
        <taxon>Alphaproteobacteria</taxon>
        <taxon>Rhodospirillales</taxon>
        <taxon>Rhodospirillaceae</taxon>
        <taxon>Hwanghaeella</taxon>
    </lineage>
</organism>
<reference evidence="3" key="1">
    <citation type="submission" date="2019-01" db="EMBL/GenBank/DDBJ databases">
        <title>Gri0909 isolated from a small marine red alga.</title>
        <authorList>
            <person name="Kim J."/>
            <person name="Jeong S.E."/>
            <person name="Jeon C.O."/>
        </authorList>
    </citation>
    <scope>NUCLEOTIDE SEQUENCE [LARGE SCALE GENOMIC DNA]</scope>
    <source>
        <strain evidence="3">Gri0909</strain>
    </source>
</reference>
<comment type="caution">
    <text evidence="2">The sequence shown here is derived from an EMBL/GenBank/DDBJ whole genome shotgun (WGS) entry which is preliminary data.</text>
</comment>
<dbReference type="EC" id="2.4.1.213" evidence="2"/>
<proteinExistence type="inferred from homology"/>
<keyword evidence="2" id="KW-0808">Transferase</keyword>
<dbReference type="GO" id="GO:0033828">
    <property type="term" value="F:glucosylglycerol-phosphate synthase activity"/>
    <property type="evidence" value="ECO:0007669"/>
    <property type="project" value="UniProtKB-EC"/>
</dbReference>
<dbReference type="Gene3D" id="3.40.50.2000">
    <property type="entry name" value="Glycogen Phosphorylase B"/>
    <property type="match status" value="2"/>
</dbReference>
<keyword evidence="2" id="KW-0328">Glycosyltransferase</keyword>
<dbReference type="OrthoDB" id="9815690at2"/>
<comment type="similarity">
    <text evidence="1">Belongs to the glycosyltransferase 20 family.</text>
</comment>
<evidence type="ECO:0000313" key="2">
    <source>
        <dbReference type="EMBL" id="RVU37739.1"/>
    </source>
</evidence>
<evidence type="ECO:0000256" key="1">
    <source>
        <dbReference type="ARBA" id="ARBA00008799"/>
    </source>
</evidence>
<dbReference type="GO" id="GO:0051473">
    <property type="term" value="P:glucosylglycerol biosynthetic process"/>
    <property type="evidence" value="ECO:0007669"/>
    <property type="project" value="InterPro"/>
</dbReference>
<dbReference type="RefSeq" id="WP_127763020.1">
    <property type="nucleotide sequence ID" value="NZ_SADE01000001.1"/>
</dbReference>
<accession>A0A3S2Z9X0</accession>
<dbReference type="GO" id="GO:0003825">
    <property type="term" value="F:alpha,alpha-trehalose-phosphate synthase (UDP-forming) activity"/>
    <property type="evidence" value="ECO:0007669"/>
    <property type="project" value="TreeGrafter"/>
</dbReference>
<dbReference type="SUPFAM" id="SSF53756">
    <property type="entry name" value="UDP-Glycosyltransferase/glycogen phosphorylase"/>
    <property type="match status" value="1"/>
</dbReference>
<dbReference type="Pfam" id="PF00982">
    <property type="entry name" value="Glyco_transf_20"/>
    <property type="match status" value="1"/>
</dbReference>
<dbReference type="NCBIfam" id="TIGR02398">
    <property type="entry name" value="gluc_glyc_Psyn"/>
    <property type="match status" value="1"/>
</dbReference>
<name>A0A3S2Z9X0_9PROT</name>
<dbReference type="EMBL" id="SADE01000001">
    <property type="protein sequence ID" value="RVU37739.1"/>
    <property type="molecule type" value="Genomic_DNA"/>
</dbReference>
<dbReference type="Proteomes" id="UP000287447">
    <property type="component" value="Unassembled WGS sequence"/>
</dbReference>